<dbReference type="GO" id="GO:0016020">
    <property type="term" value="C:membrane"/>
    <property type="evidence" value="ECO:0007669"/>
    <property type="project" value="TreeGrafter"/>
</dbReference>
<dbReference type="Ensembl" id="ENSPMET00000024206.1">
    <property type="protein sequence ID" value="ENSPMEP00000015827.1"/>
    <property type="gene ID" value="ENSPMEG00000018406.1"/>
</dbReference>
<proteinExistence type="inferred from homology"/>
<dbReference type="GO" id="GO:0005576">
    <property type="term" value="C:extracellular region"/>
    <property type="evidence" value="ECO:0007669"/>
    <property type="project" value="InterPro"/>
</dbReference>
<protein>
    <submittedName>
        <fullName evidence="4">Uncharacterized protein</fullName>
    </submittedName>
</protein>
<evidence type="ECO:0000256" key="2">
    <source>
        <dbReference type="SAM" id="MobiDB-lite"/>
    </source>
</evidence>
<dbReference type="Gene3D" id="1.20.1170.10">
    <property type="match status" value="1"/>
</dbReference>
<feature type="compositionally biased region" description="Low complexity" evidence="2">
    <location>
        <begin position="372"/>
        <end position="389"/>
    </location>
</feature>
<feature type="region of interest" description="Disordered" evidence="2">
    <location>
        <begin position="293"/>
        <end position="406"/>
    </location>
</feature>
<feature type="compositionally biased region" description="Pro residues" evidence="2">
    <location>
        <begin position="330"/>
        <end position="339"/>
    </location>
</feature>
<dbReference type="InterPro" id="IPR008405">
    <property type="entry name" value="ApoL"/>
</dbReference>
<dbReference type="Pfam" id="PF05461">
    <property type="entry name" value="ApoL"/>
    <property type="match status" value="1"/>
</dbReference>
<evidence type="ECO:0000313" key="5">
    <source>
        <dbReference type="Proteomes" id="UP000261480"/>
    </source>
</evidence>
<name>A0A3B3XLE6_9TELE</name>
<feature type="compositionally biased region" description="Low complexity" evidence="2">
    <location>
        <begin position="257"/>
        <end position="273"/>
    </location>
</feature>
<feature type="compositionally biased region" description="Polar residues" evidence="2">
    <location>
        <begin position="74"/>
        <end position="95"/>
    </location>
</feature>
<feature type="compositionally biased region" description="Low complexity" evidence="2">
    <location>
        <begin position="112"/>
        <end position="149"/>
    </location>
</feature>
<comment type="similarity">
    <text evidence="1">Belongs to the apolipoprotein L family.</text>
</comment>
<feature type="region of interest" description="Disordered" evidence="2">
    <location>
        <begin position="1"/>
        <end position="95"/>
    </location>
</feature>
<dbReference type="GO" id="GO:0006869">
    <property type="term" value="P:lipid transport"/>
    <property type="evidence" value="ECO:0007669"/>
    <property type="project" value="InterPro"/>
</dbReference>
<evidence type="ECO:0000256" key="1">
    <source>
        <dbReference type="ARBA" id="ARBA00010090"/>
    </source>
</evidence>
<dbReference type="GO" id="GO:0042157">
    <property type="term" value="P:lipoprotein metabolic process"/>
    <property type="evidence" value="ECO:0007669"/>
    <property type="project" value="InterPro"/>
</dbReference>
<feature type="compositionally biased region" description="Polar residues" evidence="2">
    <location>
        <begin position="177"/>
        <end position="193"/>
    </location>
</feature>
<dbReference type="GO" id="GO:0008289">
    <property type="term" value="F:lipid binding"/>
    <property type="evidence" value="ECO:0007669"/>
    <property type="project" value="InterPro"/>
</dbReference>
<organism evidence="4 5">
    <name type="scientific">Poecilia mexicana</name>
    <dbReference type="NCBI Taxonomy" id="48701"/>
    <lineage>
        <taxon>Eukaryota</taxon>
        <taxon>Metazoa</taxon>
        <taxon>Chordata</taxon>
        <taxon>Craniata</taxon>
        <taxon>Vertebrata</taxon>
        <taxon>Euteleostomi</taxon>
        <taxon>Actinopterygii</taxon>
        <taxon>Neopterygii</taxon>
        <taxon>Teleostei</taxon>
        <taxon>Neoteleostei</taxon>
        <taxon>Acanthomorphata</taxon>
        <taxon>Ovalentaria</taxon>
        <taxon>Atherinomorphae</taxon>
        <taxon>Cyprinodontiformes</taxon>
        <taxon>Poeciliidae</taxon>
        <taxon>Poeciliinae</taxon>
        <taxon>Poecilia</taxon>
    </lineage>
</organism>
<evidence type="ECO:0000313" key="4">
    <source>
        <dbReference type="Ensembl" id="ENSPMEP00000015827.1"/>
    </source>
</evidence>
<reference evidence="4" key="2">
    <citation type="submission" date="2025-09" db="UniProtKB">
        <authorList>
            <consortium name="Ensembl"/>
        </authorList>
    </citation>
    <scope>IDENTIFICATION</scope>
</reference>
<keyword evidence="3" id="KW-0472">Membrane</keyword>
<keyword evidence="3" id="KW-1133">Transmembrane helix</keyword>
<dbReference type="AlphaFoldDB" id="A0A3B3XLE6"/>
<dbReference type="PANTHER" id="PTHR14096:SF59">
    <property type="entry name" value="APOLIPOPROTEIN L, 1 ISOFORM X1"/>
    <property type="match status" value="1"/>
</dbReference>
<evidence type="ECO:0000256" key="3">
    <source>
        <dbReference type="SAM" id="Phobius"/>
    </source>
</evidence>
<feature type="transmembrane region" description="Helical" evidence="3">
    <location>
        <begin position="532"/>
        <end position="554"/>
    </location>
</feature>
<feature type="region of interest" description="Disordered" evidence="2">
    <location>
        <begin position="112"/>
        <end position="273"/>
    </location>
</feature>
<feature type="compositionally biased region" description="Polar residues" evidence="2">
    <location>
        <begin position="154"/>
        <end position="165"/>
    </location>
</feature>
<reference evidence="4" key="1">
    <citation type="submission" date="2025-08" db="UniProtKB">
        <authorList>
            <consortium name="Ensembl"/>
        </authorList>
    </citation>
    <scope>IDENTIFICATION</scope>
</reference>
<dbReference type="PANTHER" id="PTHR14096">
    <property type="entry name" value="APOLIPOPROTEIN L"/>
    <property type="match status" value="1"/>
</dbReference>
<feature type="transmembrane region" description="Helical" evidence="3">
    <location>
        <begin position="560"/>
        <end position="582"/>
    </location>
</feature>
<accession>A0A3B3XLE6</accession>
<dbReference type="Proteomes" id="UP000261480">
    <property type="component" value="Unplaced"/>
</dbReference>
<keyword evidence="5" id="KW-1185">Reference proteome</keyword>
<sequence length="722" mass="80159">MLTSQRGTVELWDRNMTPLKPPRKVKTQESTSIRSEAIYEDPDALLTSNPDVSEPEAKPRPIPRLRSKDKLNPQHDTNNTTKGNYINTINSGHSDNTASTAYVTKTAYNANTSQTSNRDNTTSTSSSTCSTITTYETGTTTNANTASKSHNSRRPGSTVSSSADPTYNDVRTDKTHNTNPAKSSNRTGNTKNDASYKRRKNSDDYMTPRPTHQPPLPPTPPKTKSIKSTAAESPEIYNPGANSNTSPKGRDEKSGHRASPSSRPLHHSSSMMDLSSIESHQNRDNYMTPRSARQALLPPLPPGSKGPYSTAADPSQYNRTRTNSNTSVKNPPPLPPPRLEPINPVYCDKGNPTSQHRDNRNRHGPPSHLYHSTSVLDLSSETSSETSSLYDPEIEPYHTSGSSLYTDSVNPRYTRVLPDDYYDRPRTQARYEDDSLSIYSDIYQLSQDDVTELLHWFTRVSRQTNTLSLFGLSMEDEMRAFHQQAMHVRKARRLYHLLMMKRRDHLQKILEEFKAICERLEKVQKTNKTMGIAGGTTSAVGGVAAVVGIALAPVTMGTSLIATAVGAGIVATSAGGFGAKVAKANKKIVNRETVEKLVNDYKSDVADPERCLNYILCLMKELQRHNIGKLSRAGAHPDALRMADLSNNLHNSRQMSPNNPGGVTSESMLKQFEMEFDEYFTEKKGQKLNKSNKSKFSGRVGTLVKNLQEELNYLTQMWETLT</sequence>
<feature type="compositionally biased region" description="Polar residues" evidence="2">
    <location>
        <begin position="312"/>
        <end position="329"/>
    </location>
</feature>
<feature type="compositionally biased region" description="Pro residues" evidence="2">
    <location>
        <begin position="211"/>
        <end position="221"/>
    </location>
</feature>
<keyword evidence="3" id="KW-0812">Transmembrane</keyword>